<feature type="compositionally biased region" description="Basic and acidic residues" evidence="5">
    <location>
        <begin position="145"/>
        <end position="157"/>
    </location>
</feature>
<dbReference type="InterPro" id="IPR000352">
    <property type="entry name" value="Pep_chain_release_fac_I"/>
</dbReference>
<proteinExistence type="inferred from homology"/>
<accession>A0ABN8BWU9</accession>
<keyword evidence="4" id="KW-0496">Mitochondrion</keyword>
<evidence type="ECO:0000256" key="4">
    <source>
        <dbReference type="ARBA" id="ARBA00023128"/>
    </source>
</evidence>
<evidence type="ECO:0000313" key="8">
    <source>
        <dbReference type="Proteomes" id="UP001157938"/>
    </source>
</evidence>
<keyword evidence="8" id="KW-1185">Reference proteome</keyword>
<dbReference type="SUPFAM" id="SSF75620">
    <property type="entry name" value="Release factor"/>
    <property type="match status" value="1"/>
</dbReference>
<feature type="compositionally biased region" description="Basic residues" evidence="5">
    <location>
        <begin position="128"/>
        <end position="144"/>
    </location>
</feature>
<name>A0ABN8BWU9_9STRA</name>
<comment type="similarity">
    <text evidence="2">Belongs to the prokaryotic/mitochondrial release factor family.</text>
</comment>
<evidence type="ECO:0000259" key="6">
    <source>
        <dbReference type="Pfam" id="PF00472"/>
    </source>
</evidence>
<dbReference type="InterPro" id="IPR045853">
    <property type="entry name" value="Pep_chain_release_fac_I_sf"/>
</dbReference>
<comment type="subcellular location">
    <subcellularLocation>
        <location evidence="1">Mitochondrion</location>
    </subcellularLocation>
</comment>
<feature type="domain" description="Prokaryotic-type class I peptide chain release factors" evidence="6">
    <location>
        <begin position="46"/>
        <end position="153"/>
    </location>
</feature>
<gene>
    <name evidence="7" type="ORF">PFR001_LOCUS1936</name>
</gene>
<dbReference type="Gene3D" id="3.30.160.20">
    <property type="match status" value="1"/>
</dbReference>
<evidence type="ECO:0000256" key="1">
    <source>
        <dbReference type="ARBA" id="ARBA00004173"/>
    </source>
</evidence>
<evidence type="ECO:0000256" key="2">
    <source>
        <dbReference type="ARBA" id="ARBA00010835"/>
    </source>
</evidence>
<keyword evidence="3" id="KW-0809">Transit peptide</keyword>
<evidence type="ECO:0000313" key="7">
    <source>
        <dbReference type="EMBL" id="CAH0486290.1"/>
    </source>
</evidence>
<organism evidence="7 8">
    <name type="scientific">Peronospora farinosa</name>
    <dbReference type="NCBI Taxonomy" id="134698"/>
    <lineage>
        <taxon>Eukaryota</taxon>
        <taxon>Sar</taxon>
        <taxon>Stramenopiles</taxon>
        <taxon>Oomycota</taxon>
        <taxon>Peronosporomycetes</taxon>
        <taxon>Peronosporales</taxon>
        <taxon>Peronosporaceae</taxon>
        <taxon>Peronospora</taxon>
    </lineage>
</organism>
<dbReference type="EMBL" id="CAKLBC010000412">
    <property type="protein sequence ID" value="CAH0486290.1"/>
    <property type="molecule type" value="Genomic_DNA"/>
</dbReference>
<protein>
    <recommendedName>
        <fullName evidence="6">Prokaryotic-type class I peptide chain release factors domain-containing protein</fullName>
    </recommendedName>
</protein>
<sequence length="198" mass="22738">MALTRLSSRYVSAFCSSTPNPLVFFSQTVPIPLHSRILSSSAQQPTDIQLKESDLDESFVKGSGKGGQKINKVRNCVLLTHLPTGLQVRTQKTRSLDDNRRIARKLLIQKLDDYMNGSLSKNSVKIEHLRRKKANRRAKSKQKYAKADTEEKRKNVEDTEEEEEEEEKLLTWQHRADFVGRDTKSLITKDNYVSLAYR</sequence>
<comment type="caution">
    <text evidence="7">The sequence shown here is derived from an EMBL/GenBank/DDBJ whole genome shotgun (WGS) entry which is preliminary data.</text>
</comment>
<reference evidence="7 8" key="1">
    <citation type="submission" date="2021-11" db="EMBL/GenBank/DDBJ databases">
        <authorList>
            <person name="Islam A."/>
            <person name="Islam S."/>
            <person name="Flora M.S."/>
            <person name="Rahman M."/>
            <person name="Ziaur R.M."/>
            <person name="Epstein J.H."/>
            <person name="Hassan M."/>
            <person name="Klassen M."/>
            <person name="Woodard K."/>
            <person name="Webb A."/>
            <person name="Webby R.J."/>
            <person name="El Zowalaty M.E."/>
        </authorList>
    </citation>
    <scope>NUCLEOTIDE SEQUENCE [LARGE SCALE GENOMIC DNA]</scope>
    <source>
        <strain evidence="7">Pf1</strain>
    </source>
</reference>
<feature type="region of interest" description="Disordered" evidence="5">
    <location>
        <begin position="128"/>
        <end position="168"/>
    </location>
</feature>
<dbReference type="Proteomes" id="UP001157938">
    <property type="component" value="Unassembled WGS sequence"/>
</dbReference>
<feature type="compositionally biased region" description="Acidic residues" evidence="5">
    <location>
        <begin position="158"/>
        <end position="167"/>
    </location>
</feature>
<dbReference type="PANTHER" id="PTHR46203:SF1">
    <property type="entry name" value="MITOCHONDRIAL TRANSLATION RELEASE FACTOR IN RESCUE"/>
    <property type="match status" value="1"/>
</dbReference>
<dbReference type="PANTHER" id="PTHR46203">
    <property type="entry name" value="PROBABLE PEPTIDE CHAIN RELEASE FACTOR C12ORF65"/>
    <property type="match status" value="1"/>
</dbReference>
<dbReference type="InterPro" id="IPR052405">
    <property type="entry name" value="Mito_Transl_Release_Factor"/>
</dbReference>
<dbReference type="Pfam" id="PF00472">
    <property type="entry name" value="RF-1"/>
    <property type="match status" value="1"/>
</dbReference>
<evidence type="ECO:0000256" key="3">
    <source>
        <dbReference type="ARBA" id="ARBA00022946"/>
    </source>
</evidence>
<evidence type="ECO:0000256" key="5">
    <source>
        <dbReference type="SAM" id="MobiDB-lite"/>
    </source>
</evidence>